<name>A0A9P7C7A5_RHIOR</name>
<gene>
    <name evidence="2" type="ORF">G6F51_009407</name>
</gene>
<sequence>MSSSSINTFQYLFAQRNAPEYANEPLVNIQFADEMKFEVWYANVAIRHINWIKRQIYVNKRNAAATSHILKEALIACLLPKETRYFICNHEGLPFGEASESNESIALQKSLEPFFNGTVTAEYEWQHASHDTLATLELASSRLINAIKNWIHQQVGSNKDWKANKVTLRLSEQHLDTRTFNMTCQKRFQEFLLAYLFVILMSRMLFLKK</sequence>
<comment type="caution">
    <text evidence="2">The sequence shown here is derived from an EMBL/GenBank/DDBJ whole genome shotgun (WGS) entry which is preliminary data.</text>
</comment>
<feature type="transmembrane region" description="Helical" evidence="1">
    <location>
        <begin position="188"/>
        <end position="206"/>
    </location>
</feature>
<dbReference type="OrthoDB" id="2288122at2759"/>
<proteinExistence type="predicted"/>
<dbReference type="AlphaFoldDB" id="A0A9P7C7A5"/>
<organism evidence="2 3">
    <name type="scientific">Rhizopus oryzae</name>
    <name type="common">Mucormycosis agent</name>
    <name type="synonym">Rhizopus arrhizus var. delemar</name>
    <dbReference type="NCBI Taxonomy" id="64495"/>
    <lineage>
        <taxon>Eukaryota</taxon>
        <taxon>Fungi</taxon>
        <taxon>Fungi incertae sedis</taxon>
        <taxon>Mucoromycota</taxon>
        <taxon>Mucoromycotina</taxon>
        <taxon>Mucoromycetes</taxon>
        <taxon>Mucorales</taxon>
        <taxon>Mucorineae</taxon>
        <taxon>Rhizopodaceae</taxon>
        <taxon>Rhizopus</taxon>
    </lineage>
</organism>
<keyword evidence="1" id="KW-1133">Transmembrane helix</keyword>
<evidence type="ECO:0000313" key="2">
    <source>
        <dbReference type="EMBL" id="KAG1539012.1"/>
    </source>
</evidence>
<dbReference type="Proteomes" id="UP000717996">
    <property type="component" value="Unassembled WGS sequence"/>
</dbReference>
<reference evidence="2" key="1">
    <citation type="journal article" date="2020" name="Microb. Genom.">
        <title>Genetic diversity of clinical and environmental Mucorales isolates obtained from an investigation of mucormycosis cases among solid organ transplant recipients.</title>
        <authorList>
            <person name="Nguyen M.H."/>
            <person name="Kaul D."/>
            <person name="Muto C."/>
            <person name="Cheng S.J."/>
            <person name="Richter R.A."/>
            <person name="Bruno V.M."/>
            <person name="Liu G."/>
            <person name="Beyhan S."/>
            <person name="Sundermann A.J."/>
            <person name="Mounaud S."/>
            <person name="Pasculle A.W."/>
            <person name="Nierman W.C."/>
            <person name="Driscoll E."/>
            <person name="Cumbie R."/>
            <person name="Clancy C.J."/>
            <person name="Dupont C.L."/>
        </authorList>
    </citation>
    <scope>NUCLEOTIDE SEQUENCE</scope>
    <source>
        <strain evidence="2">GL16</strain>
    </source>
</reference>
<accession>A0A9P7C7A5</accession>
<evidence type="ECO:0000313" key="3">
    <source>
        <dbReference type="Proteomes" id="UP000717996"/>
    </source>
</evidence>
<evidence type="ECO:0000256" key="1">
    <source>
        <dbReference type="SAM" id="Phobius"/>
    </source>
</evidence>
<keyword evidence="1" id="KW-0812">Transmembrane</keyword>
<protein>
    <submittedName>
        <fullName evidence="2">Uncharacterized protein</fullName>
    </submittedName>
</protein>
<keyword evidence="1" id="KW-0472">Membrane</keyword>
<dbReference type="EMBL" id="JAANIT010001720">
    <property type="protein sequence ID" value="KAG1539012.1"/>
    <property type="molecule type" value="Genomic_DNA"/>
</dbReference>